<evidence type="ECO:0000256" key="1">
    <source>
        <dbReference type="SAM" id="MobiDB-lite"/>
    </source>
</evidence>
<reference evidence="2" key="2">
    <citation type="submission" date="2022-01" db="EMBL/GenBank/DDBJ databases">
        <authorList>
            <person name="Yamashiro T."/>
            <person name="Shiraishi A."/>
            <person name="Satake H."/>
            <person name="Nakayama K."/>
        </authorList>
    </citation>
    <scope>NUCLEOTIDE SEQUENCE</scope>
</reference>
<gene>
    <name evidence="2" type="ORF">Tco_0749863</name>
</gene>
<feature type="region of interest" description="Disordered" evidence="1">
    <location>
        <begin position="1"/>
        <end position="37"/>
    </location>
</feature>
<dbReference type="EMBL" id="BQNB010010891">
    <property type="protein sequence ID" value="GJS83322.1"/>
    <property type="molecule type" value="Genomic_DNA"/>
</dbReference>
<name>A0ABQ4Z2Q2_9ASTR</name>
<feature type="compositionally biased region" description="Basic and acidic residues" evidence="1">
    <location>
        <begin position="24"/>
        <end position="36"/>
    </location>
</feature>
<sequence length="115" mass="12848">MGGCGGDEGGSHGCGGDGGGGKWRVRESGSGDRVDPVTRSLFGLRRKMPAGKVFRRRRYSGRRWGGSRRRRRWRGRWERVVSPKPVLFSLQHAQLPVPGSTRMYRDLRLPTSGPK</sequence>
<feature type="compositionally biased region" description="Gly residues" evidence="1">
    <location>
        <begin position="1"/>
        <end position="22"/>
    </location>
</feature>
<protein>
    <submittedName>
        <fullName evidence="2">Uncharacterized protein</fullName>
    </submittedName>
</protein>
<organism evidence="2 3">
    <name type="scientific">Tanacetum coccineum</name>
    <dbReference type="NCBI Taxonomy" id="301880"/>
    <lineage>
        <taxon>Eukaryota</taxon>
        <taxon>Viridiplantae</taxon>
        <taxon>Streptophyta</taxon>
        <taxon>Embryophyta</taxon>
        <taxon>Tracheophyta</taxon>
        <taxon>Spermatophyta</taxon>
        <taxon>Magnoliopsida</taxon>
        <taxon>eudicotyledons</taxon>
        <taxon>Gunneridae</taxon>
        <taxon>Pentapetalae</taxon>
        <taxon>asterids</taxon>
        <taxon>campanulids</taxon>
        <taxon>Asterales</taxon>
        <taxon>Asteraceae</taxon>
        <taxon>Asteroideae</taxon>
        <taxon>Anthemideae</taxon>
        <taxon>Anthemidinae</taxon>
        <taxon>Tanacetum</taxon>
    </lineage>
</organism>
<keyword evidence="3" id="KW-1185">Reference proteome</keyword>
<evidence type="ECO:0000313" key="2">
    <source>
        <dbReference type="EMBL" id="GJS83322.1"/>
    </source>
</evidence>
<reference evidence="2" key="1">
    <citation type="journal article" date="2022" name="Int. J. Mol. Sci.">
        <title>Draft Genome of Tanacetum Coccineum: Genomic Comparison of Closely Related Tanacetum-Family Plants.</title>
        <authorList>
            <person name="Yamashiro T."/>
            <person name="Shiraishi A."/>
            <person name="Nakayama K."/>
            <person name="Satake H."/>
        </authorList>
    </citation>
    <scope>NUCLEOTIDE SEQUENCE</scope>
</reference>
<accession>A0ABQ4Z2Q2</accession>
<comment type="caution">
    <text evidence="2">The sequence shown here is derived from an EMBL/GenBank/DDBJ whole genome shotgun (WGS) entry which is preliminary data.</text>
</comment>
<dbReference type="Proteomes" id="UP001151760">
    <property type="component" value="Unassembled WGS sequence"/>
</dbReference>
<proteinExistence type="predicted"/>
<evidence type="ECO:0000313" key="3">
    <source>
        <dbReference type="Proteomes" id="UP001151760"/>
    </source>
</evidence>